<dbReference type="EMBL" id="MU003498">
    <property type="protein sequence ID" value="KAF2474382.1"/>
    <property type="molecule type" value="Genomic_DNA"/>
</dbReference>
<evidence type="ECO:0000313" key="1">
    <source>
        <dbReference type="EMBL" id="KAF2474382.1"/>
    </source>
</evidence>
<proteinExistence type="predicted"/>
<protein>
    <submittedName>
        <fullName evidence="1">HET-domain-containing protein</fullName>
    </submittedName>
</protein>
<sequence>MARFKYKPIDLGGPSFRLIRLFKGEDGPIQCELFDAWLHDAEEIMEYEALSYTWGGTEKPYEVEINKKRMSVTDNLSLALRHLRYQHQDRILWIDAICIDQENDKERGHQVQQMASIYKRAERVIIWLGGATAETDLILRFMNRLEEERIKHACNKWKSSDKRWSDIWSSVQPLLGDVQDDLMFRQRKGLASLLGRSWFRRVWIIQEVANARAAEVVCGTKSVSARIFALIPSLVGMTPDVHCQAVLDIMPGSSRNNSWWSQKRDLHTLLLKFNASEASDPRDIIYALLGISSDGHNTDTLVPNYEKSVQEAICDTISFLLHYHDCESPINCLPRWTLAEFLQNLESLSNAVFDWAIEGSHRGIVELLMHREDVDVNWKGKSGRPPLWRTADRGDKQRPDAAMEGGRRRGMRRW</sequence>
<evidence type="ECO:0000313" key="2">
    <source>
        <dbReference type="Proteomes" id="UP000799755"/>
    </source>
</evidence>
<reference evidence="1" key="1">
    <citation type="journal article" date="2020" name="Stud. Mycol.">
        <title>101 Dothideomycetes genomes: a test case for predicting lifestyles and emergence of pathogens.</title>
        <authorList>
            <person name="Haridas S."/>
            <person name="Albert R."/>
            <person name="Binder M."/>
            <person name="Bloem J."/>
            <person name="Labutti K."/>
            <person name="Salamov A."/>
            <person name="Andreopoulos B."/>
            <person name="Baker S."/>
            <person name="Barry K."/>
            <person name="Bills G."/>
            <person name="Bluhm B."/>
            <person name="Cannon C."/>
            <person name="Castanera R."/>
            <person name="Culley D."/>
            <person name="Daum C."/>
            <person name="Ezra D."/>
            <person name="Gonzalez J."/>
            <person name="Henrissat B."/>
            <person name="Kuo A."/>
            <person name="Liang C."/>
            <person name="Lipzen A."/>
            <person name="Lutzoni F."/>
            <person name="Magnuson J."/>
            <person name="Mondo S."/>
            <person name="Nolan M."/>
            <person name="Ohm R."/>
            <person name="Pangilinan J."/>
            <person name="Park H.-J."/>
            <person name="Ramirez L."/>
            <person name="Alfaro M."/>
            <person name="Sun H."/>
            <person name="Tritt A."/>
            <person name="Yoshinaga Y."/>
            <person name="Zwiers L.-H."/>
            <person name="Turgeon B."/>
            <person name="Goodwin S."/>
            <person name="Spatafora J."/>
            <person name="Crous P."/>
            <person name="Grigoriev I."/>
        </authorList>
    </citation>
    <scope>NUCLEOTIDE SEQUENCE</scope>
    <source>
        <strain evidence="1">ATCC 200398</strain>
    </source>
</reference>
<comment type="caution">
    <text evidence="1">The sequence shown here is derived from an EMBL/GenBank/DDBJ whole genome shotgun (WGS) entry which is preliminary data.</text>
</comment>
<name>A0ACB6R7T9_9PLEO</name>
<accession>A0ACB6R7T9</accession>
<organism evidence="1 2">
    <name type="scientific">Lindgomyces ingoldianus</name>
    <dbReference type="NCBI Taxonomy" id="673940"/>
    <lineage>
        <taxon>Eukaryota</taxon>
        <taxon>Fungi</taxon>
        <taxon>Dikarya</taxon>
        <taxon>Ascomycota</taxon>
        <taxon>Pezizomycotina</taxon>
        <taxon>Dothideomycetes</taxon>
        <taxon>Pleosporomycetidae</taxon>
        <taxon>Pleosporales</taxon>
        <taxon>Lindgomycetaceae</taxon>
        <taxon>Lindgomyces</taxon>
    </lineage>
</organism>
<dbReference type="Proteomes" id="UP000799755">
    <property type="component" value="Unassembled WGS sequence"/>
</dbReference>
<gene>
    <name evidence="1" type="ORF">BDR25DRAFT_121681</name>
</gene>
<keyword evidence="2" id="KW-1185">Reference proteome</keyword>